<dbReference type="PANTHER" id="PTHR48111:SF40">
    <property type="entry name" value="PHOSPHATE REGULON TRANSCRIPTIONAL REGULATORY PROTEIN PHOB"/>
    <property type="match status" value="1"/>
</dbReference>
<evidence type="ECO:0000313" key="18">
    <source>
        <dbReference type="Proteomes" id="UP000829817"/>
    </source>
</evidence>
<keyword evidence="11" id="KW-0804">Transcription</keyword>
<evidence type="ECO:0000256" key="8">
    <source>
        <dbReference type="ARBA" id="ARBA00023015"/>
    </source>
</evidence>
<keyword evidence="8" id="KW-0805">Transcription regulation</keyword>
<feature type="modified residue" description="4-aspartylphosphate" evidence="13">
    <location>
        <position position="54"/>
    </location>
</feature>
<dbReference type="PROSITE" id="PS51755">
    <property type="entry name" value="OMPR_PHOB"/>
    <property type="match status" value="1"/>
</dbReference>
<dbReference type="NCBIfam" id="TIGR02154">
    <property type="entry name" value="PhoB"/>
    <property type="match status" value="1"/>
</dbReference>
<protein>
    <recommendedName>
        <fullName evidence="2">Phosphate regulon transcriptional regulatory protein PhoB</fullName>
    </recommendedName>
</protein>
<dbReference type="CDD" id="cd17618">
    <property type="entry name" value="REC_OmpR_PhoB"/>
    <property type="match status" value="1"/>
</dbReference>
<evidence type="ECO:0000256" key="13">
    <source>
        <dbReference type="PROSITE-ProRule" id="PRU00169"/>
    </source>
</evidence>
<keyword evidence="7" id="KW-0902">Two-component regulatory system</keyword>
<accession>A0ABY4DTD9</accession>
<evidence type="ECO:0000256" key="4">
    <source>
        <dbReference type="ARBA" id="ARBA00022490"/>
    </source>
</evidence>
<evidence type="ECO:0000259" key="16">
    <source>
        <dbReference type="PROSITE" id="PS51755"/>
    </source>
</evidence>
<evidence type="ECO:0000256" key="1">
    <source>
        <dbReference type="ARBA" id="ARBA00004496"/>
    </source>
</evidence>
<evidence type="ECO:0000256" key="6">
    <source>
        <dbReference type="ARBA" id="ARBA00022592"/>
    </source>
</evidence>
<evidence type="ECO:0000256" key="11">
    <source>
        <dbReference type="ARBA" id="ARBA00023163"/>
    </source>
</evidence>
<keyword evidence="18" id="KW-1185">Reference proteome</keyword>
<feature type="DNA-binding region" description="OmpR/PhoB-type" evidence="14">
    <location>
        <begin position="130"/>
        <end position="228"/>
    </location>
</feature>
<evidence type="ECO:0000256" key="9">
    <source>
        <dbReference type="ARBA" id="ARBA00023125"/>
    </source>
</evidence>
<comment type="function">
    <text evidence="12">This protein is a positive regulator for the phosphate regulon. Transcription of this operon is positively regulated by PhoB and PhoR when phosphate is limited.</text>
</comment>
<dbReference type="Proteomes" id="UP000829817">
    <property type="component" value="Chromosome"/>
</dbReference>
<dbReference type="CDD" id="cd00383">
    <property type="entry name" value="trans_reg_C"/>
    <property type="match status" value="1"/>
</dbReference>
<sequence>MAKVRVLVVEDEESIQALIRFTLEQAGFDVVSALSVEEAKPQLAAALPDVVLLDWMLPGQSGVQLAKQLRQDERSKELPIILLTARSEDADKETGLNQGADDYLTKPFSPRELVARINALLRRRAPQKTSETIDIKGLVLNPAEQRVYGNGQAVNFGPTEFKLLHFFMTHPERVYSRRQLLDLVWGDHVFVEERTVDVHIRRLRRALEPTGFDRFIQTVRGAGYRFSHQEAA</sequence>
<evidence type="ECO:0000259" key="15">
    <source>
        <dbReference type="PROSITE" id="PS50110"/>
    </source>
</evidence>
<keyword evidence="10" id="KW-0010">Activator</keyword>
<dbReference type="SMART" id="SM00448">
    <property type="entry name" value="REC"/>
    <property type="match status" value="1"/>
</dbReference>
<dbReference type="Gene3D" id="3.40.50.2300">
    <property type="match status" value="1"/>
</dbReference>
<dbReference type="RefSeq" id="WP_244785508.1">
    <property type="nucleotide sequence ID" value="NZ_CP091508.1"/>
</dbReference>
<reference evidence="17 18" key="1">
    <citation type="journal article" date="2022" name="Res Sq">
        <title>Evolution of multicellular longitudinally dividing oral cavity symbionts (Neisseriaceae).</title>
        <authorList>
            <person name="Nyongesa S."/>
            <person name="Weber P."/>
            <person name="Bernet E."/>
            <person name="Pullido F."/>
            <person name="Nieckarz M."/>
            <person name="Delaby M."/>
            <person name="Nieves C."/>
            <person name="Viehboeck T."/>
            <person name="Krause N."/>
            <person name="Rivera-Millot A."/>
            <person name="Nakamura A."/>
            <person name="Vischer N."/>
            <person name="VanNieuwenhze M."/>
            <person name="Brun Y."/>
            <person name="Cava F."/>
            <person name="Bulgheresi S."/>
            <person name="Veyrier F."/>
        </authorList>
    </citation>
    <scope>NUCLEOTIDE SEQUENCE [LARGE SCALE GENOMIC DNA]</scope>
    <source>
        <strain evidence="17 18">CCUG 63373m</strain>
    </source>
</reference>
<organism evidence="17 18">
    <name type="scientific">Uruburuella testudinis</name>
    <dbReference type="NCBI Taxonomy" id="1282863"/>
    <lineage>
        <taxon>Bacteria</taxon>
        <taxon>Pseudomonadati</taxon>
        <taxon>Pseudomonadota</taxon>
        <taxon>Betaproteobacteria</taxon>
        <taxon>Neisseriales</taxon>
        <taxon>Neisseriaceae</taxon>
        <taxon>Uruburuella</taxon>
    </lineage>
</organism>
<feature type="domain" description="Response regulatory" evidence="15">
    <location>
        <begin position="5"/>
        <end position="121"/>
    </location>
</feature>
<keyword evidence="5 13" id="KW-0597">Phosphoprotein</keyword>
<dbReference type="PROSITE" id="PS50110">
    <property type="entry name" value="RESPONSE_REGULATORY"/>
    <property type="match status" value="1"/>
</dbReference>
<keyword evidence="9 14" id="KW-0238">DNA-binding</keyword>
<evidence type="ECO:0000256" key="3">
    <source>
        <dbReference type="ARBA" id="ARBA00022448"/>
    </source>
</evidence>
<feature type="domain" description="OmpR/PhoB-type" evidence="16">
    <location>
        <begin position="130"/>
        <end position="228"/>
    </location>
</feature>
<evidence type="ECO:0000256" key="7">
    <source>
        <dbReference type="ARBA" id="ARBA00023012"/>
    </source>
</evidence>
<dbReference type="InterPro" id="IPR011006">
    <property type="entry name" value="CheY-like_superfamily"/>
</dbReference>
<name>A0ABY4DTD9_9NEIS</name>
<dbReference type="PANTHER" id="PTHR48111">
    <property type="entry name" value="REGULATOR OF RPOS"/>
    <property type="match status" value="1"/>
</dbReference>
<evidence type="ECO:0000256" key="14">
    <source>
        <dbReference type="PROSITE-ProRule" id="PRU01091"/>
    </source>
</evidence>
<dbReference type="InterPro" id="IPR036388">
    <property type="entry name" value="WH-like_DNA-bd_sf"/>
</dbReference>
<evidence type="ECO:0000313" key="17">
    <source>
        <dbReference type="EMBL" id="UOO82121.1"/>
    </source>
</evidence>
<dbReference type="Gene3D" id="6.10.250.690">
    <property type="match status" value="1"/>
</dbReference>
<keyword evidence="6" id="KW-0592">Phosphate transport</keyword>
<gene>
    <name evidence="17" type="primary">phoB</name>
    <name evidence="17" type="ORF">LVJ83_01175</name>
</gene>
<dbReference type="InterPro" id="IPR001789">
    <property type="entry name" value="Sig_transdc_resp-reg_receiver"/>
</dbReference>
<evidence type="ECO:0000256" key="12">
    <source>
        <dbReference type="ARBA" id="ARBA00024735"/>
    </source>
</evidence>
<evidence type="ECO:0000256" key="5">
    <source>
        <dbReference type="ARBA" id="ARBA00022553"/>
    </source>
</evidence>
<dbReference type="Gene3D" id="1.10.10.10">
    <property type="entry name" value="Winged helix-like DNA-binding domain superfamily/Winged helix DNA-binding domain"/>
    <property type="match status" value="1"/>
</dbReference>
<dbReference type="SMART" id="SM00862">
    <property type="entry name" value="Trans_reg_C"/>
    <property type="match status" value="1"/>
</dbReference>
<evidence type="ECO:0000256" key="2">
    <source>
        <dbReference type="ARBA" id="ARBA00013332"/>
    </source>
</evidence>
<dbReference type="InterPro" id="IPR016032">
    <property type="entry name" value="Sig_transdc_resp-reg_C-effctor"/>
</dbReference>
<dbReference type="SUPFAM" id="SSF46894">
    <property type="entry name" value="C-terminal effector domain of the bipartite response regulators"/>
    <property type="match status" value="1"/>
</dbReference>
<proteinExistence type="predicted"/>
<dbReference type="InterPro" id="IPR039420">
    <property type="entry name" value="WalR-like"/>
</dbReference>
<dbReference type="SUPFAM" id="SSF52172">
    <property type="entry name" value="CheY-like"/>
    <property type="match status" value="1"/>
</dbReference>
<dbReference type="Pfam" id="PF00072">
    <property type="entry name" value="Response_reg"/>
    <property type="match status" value="1"/>
</dbReference>
<dbReference type="Pfam" id="PF00486">
    <property type="entry name" value="Trans_reg_C"/>
    <property type="match status" value="1"/>
</dbReference>
<comment type="subcellular location">
    <subcellularLocation>
        <location evidence="1">Cytoplasm</location>
    </subcellularLocation>
</comment>
<dbReference type="EMBL" id="CP091508">
    <property type="protein sequence ID" value="UOO82121.1"/>
    <property type="molecule type" value="Genomic_DNA"/>
</dbReference>
<evidence type="ECO:0000256" key="10">
    <source>
        <dbReference type="ARBA" id="ARBA00023159"/>
    </source>
</evidence>
<dbReference type="InterPro" id="IPR001867">
    <property type="entry name" value="OmpR/PhoB-type_DNA-bd"/>
</dbReference>
<keyword evidence="3" id="KW-0813">Transport</keyword>
<dbReference type="InterPro" id="IPR011879">
    <property type="entry name" value="Sig_transdc_resp-reg_PhoB"/>
</dbReference>
<keyword evidence="4" id="KW-0963">Cytoplasm</keyword>